<name>A0AC60QNL7_IXOPE</name>
<feature type="non-terminal residue" evidence="1">
    <location>
        <position position="1"/>
    </location>
</feature>
<protein>
    <submittedName>
        <fullName evidence="1">Uncharacterized protein</fullName>
    </submittedName>
</protein>
<sequence length="100" mass="10639">VSLYEKGDFVCGGTLISDHLVLTAAHLTAGNKDSTNSSEPSDLAGNSDPTDARRGQAQYAKRVISSSGSRSPRSRDKSGRRPKKPRPSSRDTSFSSAEDV</sequence>
<organism evidence="1 2">
    <name type="scientific">Ixodes persulcatus</name>
    <name type="common">Taiga tick</name>
    <dbReference type="NCBI Taxonomy" id="34615"/>
    <lineage>
        <taxon>Eukaryota</taxon>
        <taxon>Metazoa</taxon>
        <taxon>Ecdysozoa</taxon>
        <taxon>Arthropoda</taxon>
        <taxon>Chelicerata</taxon>
        <taxon>Arachnida</taxon>
        <taxon>Acari</taxon>
        <taxon>Parasitiformes</taxon>
        <taxon>Ixodida</taxon>
        <taxon>Ixodoidea</taxon>
        <taxon>Ixodidae</taxon>
        <taxon>Ixodinae</taxon>
        <taxon>Ixodes</taxon>
    </lineage>
</organism>
<evidence type="ECO:0000313" key="1">
    <source>
        <dbReference type="EMBL" id="KAG0437701.1"/>
    </source>
</evidence>
<comment type="caution">
    <text evidence="1">The sequence shown here is derived from an EMBL/GenBank/DDBJ whole genome shotgun (WGS) entry which is preliminary data.</text>
</comment>
<dbReference type="Proteomes" id="UP000805193">
    <property type="component" value="Unassembled WGS sequence"/>
</dbReference>
<evidence type="ECO:0000313" key="2">
    <source>
        <dbReference type="Proteomes" id="UP000805193"/>
    </source>
</evidence>
<dbReference type="EMBL" id="JABSTQ010006227">
    <property type="protein sequence ID" value="KAG0437701.1"/>
    <property type="molecule type" value="Genomic_DNA"/>
</dbReference>
<reference evidence="1 2" key="1">
    <citation type="journal article" date="2020" name="Cell">
        <title>Large-Scale Comparative Analyses of Tick Genomes Elucidate Their Genetic Diversity and Vector Capacities.</title>
        <authorList>
            <consortium name="Tick Genome and Microbiome Consortium (TIGMIC)"/>
            <person name="Jia N."/>
            <person name="Wang J."/>
            <person name="Shi W."/>
            <person name="Du L."/>
            <person name="Sun Y."/>
            <person name="Zhan W."/>
            <person name="Jiang J.F."/>
            <person name="Wang Q."/>
            <person name="Zhang B."/>
            <person name="Ji P."/>
            <person name="Bell-Sakyi L."/>
            <person name="Cui X.M."/>
            <person name="Yuan T.T."/>
            <person name="Jiang B.G."/>
            <person name="Yang W.F."/>
            <person name="Lam T.T."/>
            <person name="Chang Q.C."/>
            <person name="Ding S.J."/>
            <person name="Wang X.J."/>
            <person name="Zhu J.G."/>
            <person name="Ruan X.D."/>
            <person name="Zhao L."/>
            <person name="Wei J.T."/>
            <person name="Ye R.Z."/>
            <person name="Que T.C."/>
            <person name="Du C.H."/>
            <person name="Zhou Y.H."/>
            <person name="Cheng J.X."/>
            <person name="Dai P.F."/>
            <person name="Guo W.B."/>
            <person name="Han X.H."/>
            <person name="Huang E.J."/>
            <person name="Li L.F."/>
            <person name="Wei W."/>
            <person name="Gao Y.C."/>
            <person name="Liu J.Z."/>
            <person name="Shao H.Z."/>
            <person name="Wang X."/>
            <person name="Wang C.C."/>
            <person name="Yang T.C."/>
            <person name="Huo Q.B."/>
            <person name="Li W."/>
            <person name="Chen H.Y."/>
            <person name="Chen S.E."/>
            <person name="Zhou L.G."/>
            <person name="Ni X.B."/>
            <person name="Tian J.H."/>
            <person name="Sheng Y."/>
            <person name="Liu T."/>
            <person name="Pan Y.S."/>
            <person name="Xia L.Y."/>
            <person name="Li J."/>
            <person name="Zhao F."/>
            <person name="Cao W.C."/>
        </authorList>
    </citation>
    <scope>NUCLEOTIDE SEQUENCE [LARGE SCALE GENOMIC DNA]</scope>
    <source>
        <strain evidence="1">Iper-2018</strain>
    </source>
</reference>
<accession>A0AC60QNL7</accession>
<keyword evidence="2" id="KW-1185">Reference proteome</keyword>
<proteinExistence type="predicted"/>
<feature type="non-terminal residue" evidence="1">
    <location>
        <position position="100"/>
    </location>
</feature>
<gene>
    <name evidence="1" type="ORF">HPB47_017324</name>
</gene>